<proteinExistence type="predicted"/>
<comment type="caution">
    <text evidence="2">The sequence shown here is derived from an EMBL/GenBank/DDBJ whole genome shotgun (WGS) entry which is preliminary data.</text>
</comment>
<dbReference type="EMBL" id="AQGS01000225">
    <property type="protein sequence ID" value="EPS41679.1"/>
    <property type="molecule type" value="Genomic_DNA"/>
</dbReference>
<dbReference type="HOGENOM" id="CLU_1137961_0_0_1"/>
<evidence type="ECO:0000313" key="3">
    <source>
        <dbReference type="Proteomes" id="UP000015100"/>
    </source>
</evidence>
<reference evidence="2 3" key="1">
    <citation type="journal article" date="2013" name="PLoS Genet.">
        <title>Genomic mechanisms accounting for the adaptation to parasitism in nematode-trapping fungi.</title>
        <authorList>
            <person name="Meerupati T."/>
            <person name="Andersson K.M."/>
            <person name="Friman E."/>
            <person name="Kumar D."/>
            <person name="Tunlid A."/>
            <person name="Ahren D."/>
        </authorList>
    </citation>
    <scope>NUCLEOTIDE SEQUENCE [LARGE SCALE GENOMIC DNA]</scope>
    <source>
        <strain evidence="2 3">CBS 200.50</strain>
    </source>
</reference>
<evidence type="ECO:0000313" key="2">
    <source>
        <dbReference type="EMBL" id="EPS41679.1"/>
    </source>
</evidence>
<organism evidence="2 3">
    <name type="scientific">Dactylellina haptotyla (strain CBS 200.50)</name>
    <name type="common">Nematode-trapping fungus</name>
    <name type="synonym">Monacrosporium haptotylum</name>
    <dbReference type="NCBI Taxonomy" id="1284197"/>
    <lineage>
        <taxon>Eukaryota</taxon>
        <taxon>Fungi</taxon>
        <taxon>Dikarya</taxon>
        <taxon>Ascomycota</taxon>
        <taxon>Pezizomycotina</taxon>
        <taxon>Orbiliomycetes</taxon>
        <taxon>Orbiliales</taxon>
        <taxon>Orbiliaceae</taxon>
        <taxon>Dactylellina</taxon>
    </lineage>
</organism>
<feature type="signal peptide" evidence="1">
    <location>
        <begin position="1"/>
        <end position="22"/>
    </location>
</feature>
<dbReference type="Proteomes" id="UP000015100">
    <property type="component" value="Unassembled WGS sequence"/>
</dbReference>
<protein>
    <submittedName>
        <fullName evidence="2">Uncharacterized protein</fullName>
    </submittedName>
</protein>
<feature type="chain" id="PRO_5004548459" evidence="1">
    <location>
        <begin position="23"/>
        <end position="244"/>
    </location>
</feature>
<dbReference type="OrthoDB" id="5407945at2759"/>
<dbReference type="AlphaFoldDB" id="S8AFK1"/>
<sequence>MVAFRAISTALAVAAVAQPILATSYDNVDFSDNYVAPGQVKPLTYSHGYVFECFDLLGGVLNAAGDIIEDVLATLGGILGGGKKPSYGHGISIVGGIGGHYKRPGHIYHQSGKPFNVISLKALCCAADLSSKCNILDCHIKLTGYDKQTGGNKIYSHDFYVPKSYNKDATIAAIDVDVNVDGIVTLGRPGLPLLSVDVEVDLLNDLKVDAKVNTGRGRYSYPPTGNYRDVAVGSLLNIILDADL</sequence>
<reference evidence="3" key="2">
    <citation type="submission" date="2013-04" db="EMBL/GenBank/DDBJ databases">
        <title>Genomic mechanisms accounting for the adaptation to parasitism in nematode-trapping fungi.</title>
        <authorList>
            <person name="Ahren D.G."/>
        </authorList>
    </citation>
    <scope>NUCLEOTIDE SEQUENCE [LARGE SCALE GENOMIC DNA]</scope>
    <source>
        <strain evidence="3">CBS 200.50</strain>
    </source>
</reference>
<keyword evidence="1" id="KW-0732">Signal</keyword>
<evidence type="ECO:0000256" key="1">
    <source>
        <dbReference type="SAM" id="SignalP"/>
    </source>
</evidence>
<keyword evidence="3" id="KW-1185">Reference proteome</keyword>
<accession>S8AFK1</accession>
<gene>
    <name evidence="2" type="ORF">H072_4440</name>
</gene>
<name>S8AFK1_DACHA</name>
<dbReference type="OMA" id="CCAPHIS"/>